<dbReference type="AlphaFoldDB" id="A0AAN8L4L8"/>
<dbReference type="Proteomes" id="UP001356427">
    <property type="component" value="Unassembled WGS sequence"/>
</dbReference>
<evidence type="ECO:0000313" key="1">
    <source>
        <dbReference type="EMBL" id="KAK6299371.1"/>
    </source>
</evidence>
<sequence>IVVSEGRCVVGQDDQLGFALADHLLRLLVSQNVFTALHHQLETGVDGLQGLFRLLCGHHSCDLVRLANKSVVP</sequence>
<dbReference type="EMBL" id="JAGTTL010000029">
    <property type="protein sequence ID" value="KAK6299371.1"/>
    <property type="molecule type" value="Genomic_DNA"/>
</dbReference>
<reference evidence="1 2" key="1">
    <citation type="submission" date="2021-04" db="EMBL/GenBank/DDBJ databases">
        <authorList>
            <person name="De Guttry C."/>
            <person name="Zahm M."/>
            <person name="Klopp C."/>
            <person name="Cabau C."/>
            <person name="Louis A."/>
            <person name="Berthelot C."/>
            <person name="Parey E."/>
            <person name="Roest Crollius H."/>
            <person name="Montfort J."/>
            <person name="Robinson-Rechavi M."/>
            <person name="Bucao C."/>
            <person name="Bouchez O."/>
            <person name="Gislard M."/>
            <person name="Lluch J."/>
            <person name="Milhes M."/>
            <person name="Lampietro C."/>
            <person name="Lopez Roques C."/>
            <person name="Donnadieu C."/>
            <person name="Braasch I."/>
            <person name="Desvignes T."/>
            <person name="Postlethwait J."/>
            <person name="Bobe J."/>
            <person name="Wedekind C."/>
            <person name="Guiguen Y."/>
        </authorList>
    </citation>
    <scope>NUCLEOTIDE SEQUENCE [LARGE SCALE GENOMIC DNA]</scope>
    <source>
        <strain evidence="1">Cs_M1</strain>
        <tissue evidence="1">Blood</tissue>
    </source>
</reference>
<name>A0AAN8L4L8_9TELE</name>
<organism evidence="1 2">
    <name type="scientific">Coregonus suidteri</name>
    <dbReference type="NCBI Taxonomy" id="861788"/>
    <lineage>
        <taxon>Eukaryota</taxon>
        <taxon>Metazoa</taxon>
        <taxon>Chordata</taxon>
        <taxon>Craniata</taxon>
        <taxon>Vertebrata</taxon>
        <taxon>Euteleostomi</taxon>
        <taxon>Actinopterygii</taxon>
        <taxon>Neopterygii</taxon>
        <taxon>Teleostei</taxon>
        <taxon>Protacanthopterygii</taxon>
        <taxon>Salmoniformes</taxon>
        <taxon>Salmonidae</taxon>
        <taxon>Coregoninae</taxon>
        <taxon>Coregonus</taxon>
    </lineage>
</organism>
<keyword evidence="2" id="KW-1185">Reference proteome</keyword>
<feature type="non-terminal residue" evidence="1">
    <location>
        <position position="73"/>
    </location>
</feature>
<proteinExistence type="predicted"/>
<gene>
    <name evidence="1" type="ORF">J4Q44_G00308810</name>
</gene>
<accession>A0AAN8L4L8</accession>
<comment type="caution">
    <text evidence="1">The sequence shown here is derived from an EMBL/GenBank/DDBJ whole genome shotgun (WGS) entry which is preliminary data.</text>
</comment>
<feature type="non-terminal residue" evidence="1">
    <location>
        <position position="1"/>
    </location>
</feature>
<evidence type="ECO:0000313" key="2">
    <source>
        <dbReference type="Proteomes" id="UP001356427"/>
    </source>
</evidence>
<protein>
    <submittedName>
        <fullName evidence="1">Uncharacterized protein</fullName>
    </submittedName>
</protein>